<dbReference type="EMBL" id="KV453843">
    <property type="protein sequence ID" value="ODV89526.1"/>
    <property type="molecule type" value="Genomic_DNA"/>
</dbReference>
<gene>
    <name evidence="3" type="ORF">CANCADRAFT_140309</name>
</gene>
<dbReference type="Proteomes" id="UP000095023">
    <property type="component" value="Unassembled WGS sequence"/>
</dbReference>
<keyword evidence="1" id="KW-0862">Zinc</keyword>
<reference evidence="4" key="1">
    <citation type="submission" date="2016-02" db="EMBL/GenBank/DDBJ databases">
        <title>Comparative genomics of biotechnologically important yeasts.</title>
        <authorList>
            <consortium name="DOE Joint Genome Institute"/>
            <person name="Riley R."/>
            <person name="Haridas S."/>
            <person name="Wolfe K.H."/>
            <person name="Lopes M.R."/>
            <person name="Hittinger C.T."/>
            <person name="Goker M."/>
            <person name="Salamov A."/>
            <person name="Wisecaver J."/>
            <person name="Long T.M."/>
            <person name="Aerts A.L."/>
            <person name="Barry K."/>
            <person name="Choi C."/>
            <person name="Clum A."/>
            <person name="Coughlan A.Y."/>
            <person name="Deshpande S."/>
            <person name="Douglass A.P."/>
            <person name="Hanson S.J."/>
            <person name="Klenk H.-P."/>
            <person name="Labutti K."/>
            <person name="Lapidus A."/>
            <person name="Lindquist E."/>
            <person name="Lipzen A."/>
            <person name="Meier-Kolthoff J.P."/>
            <person name="Ohm R.A."/>
            <person name="Otillar R.P."/>
            <person name="Pangilinan J."/>
            <person name="Peng Y."/>
            <person name="Rokas A."/>
            <person name="Rosa C.A."/>
            <person name="Scheuner C."/>
            <person name="Sibirny A.A."/>
            <person name="Slot J.C."/>
            <person name="Stielow J.B."/>
            <person name="Sun H."/>
            <person name="Kurtzman C.P."/>
            <person name="Blackwell M."/>
            <person name="Jeffries T.W."/>
            <person name="Grigoriev I.V."/>
        </authorList>
    </citation>
    <scope>NUCLEOTIDE SEQUENCE [LARGE SCALE GENOMIC DNA]</scope>
    <source>
        <strain evidence="4">NRRL Y-17796</strain>
    </source>
</reference>
<protein>
    <recommendedName>
        <fullName evidence="2">C2H2-type domain-containing protein</fullName>
    </recommendedName>
</protein>
<evidence type="ECO:0000256" key="1">
    <source>
        <dbReference type="PROSITE-ProRule" id="PRU00042"/>
    </source>
</evidence>
<keyword evidence="4" id="KW-1185">Reference proteome</keyword>
<dbReference type="GO" id="GO:0008270">
    <property type="term" value="F:zinc ion binding"/>
    <property type="evidence" value="ECO:0007669"/>
    <property type="project" value="UniProtKB-KW"/>
</dbReference>
<dbReference type="PROSITE" id="PS00028">
    <property type="entry name" value="ZINC_FINGER_C2H2_1"/>
    <property type="match status" value="1"/>
</dbReference>
<evidence type="ECO:0000259" key="2">
    <source>
        <dbReference type="PROSITE" id="PS50157"/>
    </source>
</evidence>
<dbReference type="AlphaFoldDB" id="A0A1E4TCN2"/>
<feature type="domain" description="C2H2-type" evidence="2">
    <location>
        <begin position="37"/>
        <end position="65"/>
    </location>
</feature>
<evidence type="ECO:0000313" key="3">
    <source>
        <dbReference type="EMBL" id="ODV89526.1"/>
    </source>
</evidence>
<keyword evidence="1" id="KW-0863">Zinc-finger</keyword>
<name>A0A1E4TCN2_9ASCO</name>
<proteinExistence type="predicted"/>
<sequence length="678" mass="76984">MQGAPSRFFGYISPILLKYCDTPDSKNYAFSVSEDGKTCPLCDWTFGDYTSLLHHLDTIHEENLPGALLRGPDRYYTAQDGSRFASTRDCALYSLLTSNISSFAKLNSLDLNNNFILYNWRSGSYECLICRNQCQPSHLAAHLKSVHYENLPMESARFCSSLPFPINDNDIQTAFPRLNLNLSLQNLINSAEYPLQQLSDSIYLTFRSEDIAPNSNCEEHMPAFEFYSSSRTISAWNTREIAYKYTKYKTANEIITLKFCATRWTYNTVFDIAVANALEQLGVPPNKDNIELTIRFISFALYKIRVSETALPLFSEFPDPAVQTHPTALSDATCAVMKQIATSLFAEEYSDDCLILEFLVACSSLCSNHISDNIAEIAIPFWDLLYNINCNLRRSQNTGSFEPELNFKSANIKYLEKEMALMRISAEFVELNGKEFTMTALRSILESCITRFYILLGNAREILNLDEVYSTARLKLIQELYSFLSCSDVLDVIFSQIQLCLVSILVLLQGTPRKLPFISSIRLSDIKIRKDKCVAVIDLSSKCGKSTDLDCKDLIIYLPSEITRMLIDYCQLRIAITPLTGNKIASSEYLFADITGTLRREIIGEALSFVCLQLSAAEWCYILDRWSSVIYKTPCHGRIVTLSGVADKQKKNSSQWNFWMKVFWIIGFTGSNSVRFTR</sequence>
<dbReference type="PROSITE" id="PS50157">
    <property type="entry name" value="ZINC_FINGER_C2H2_2"/>
    <property type="match status" value="1"/>
</dbReference>
<accession>A0A1E4TCN2</accession>
<organism evidence="3 4">
    <name type="scientific">Tortispora caseinolytica NRRL Y-17796</name>
    <dbReference type="NCBI Taxonomy" id="767744"/>
    <lineage>
        <taxon>Eukaryota</taxon>
        <taxon>Fungi</taxon>
        <taxon>Dikarya</taxon>
        <taxon>Ascomycota</taxon>
        <taxon>Saccharomycotina</taxon>
        <taxon>Trigonopsidomycetes</taxon>
        <taxon>Trigonopsidales</taxon>
        <taxon>Trigonopsidaceae</taxon>
        <taxon>Tortispora</taxon>
    </lineage>
</organism>
<dbReference type="SMART" id="SM00355">
    <property type="entry name" value="ZnF_C2H2"/>
    <property type="match status" value="2"/>
</dbReference>
<keyword evidence="1" id="KW-0479">Metal-binding</keyword>
<evidence type="ECO:0000313" key="4">
    <source>
        <dbReference type="Proteomes" id="UP000095023"/>
    </source>
</evidence>
<dbReference type="InterPro" id="IPR013087">
    <property type="entry name" value="Znf_C2H2_type"/>
</dbReference>